<comment type="subunit">
    <text evidence="13">Homodimer which binds Holliday junction (HJ) DNA. The HJ becomes 2-fold symmetrical on binding to RuvC with unstacked arms; it has a different conformation from HJ DNA in complex with RuvA. In the full resolvosome a probable DNA-RuvA(4)-RuvB(12)-RuvC(2) complex forms which resolves the HJ.</text>
</comment>
<feature type="active site" evidence="13">
    <location>
        <position position="74"/>
    </location>
</feature>
<feature type="binding site" evidence="13">
    <location>
        <position position="14"/>
    </location>
    <ligand>
        <name>Mg(2+)</name>
        <dbReference type="ChEBI" id="CHEBI:18420"/>
        <label>1</label>
    </ligand>
</feature>
<dbReference type="GO" id="GO:0048476">
    <property type="term" value="C:Holliday junction resolvase complex"/>
    <property type="evidence" value="ECO:0007669"/>
    <property type="project" value="UniProtKB-UniRule"/>
</dbReference>
<dbReference type="SUPFAM" id="SSF53098">
    <property type="entry name" value="Ribonuclease H-like"/>
    <property type="match status" value="1"/>
</dbReference>
<evidence type="ECO:0000313" key="16">
    <source>
        <dbReference type="Proteomes" id="UP000593915"/>
    </source>
</evidence>
<dbReference type="FunFam" id="3.30.420.10:FF:000002">
    <property type="entry name" value="Crossover junction endodeoxyribonuclease RuvC"/>
    <property type="match status" value="1"/>
</dbReference>
<comment type="catalytic activity">
    <reaction evidence="12 13">
        <text>Endonucleolytic cleavage at a junction such as a reciprocal single-stranded crossover between two homologous DNA duplexes (Holliday junction).</text>
        <dbReference type="EC" id="3.1.21.10"/>
    </reaction>
</comment>
<evidence type="ECO:0000256" key="1">
    <source>
        <dbReference type="ARBA" id="ARBA00009518"/>
    </source>
</evidence>
<dbReference type="NCBIfam" id="NF000711">
    <property type="entry name" value="PRK00039.2-1"/>
    <property type="match status" value="1"/>
</dbReference>
<dbReference type="EC" id="3.1.21.10" evidence="13 14"/>
<evidence type="ECO:0000256" key="6">
    <source>
        <dbReference type="ARBA" id="ARBA00022763"/>
    </source>
</evidence>
<evidence type="ECO:0000256" key="14">
    <source>
        <dbReference type="NCBIfam" id="TIGR00228"/>
    </source>
</evidence>
<evidence type="ECO:0000256" key="7">
    <source>
        <dbReference type="ARBA" id="ARBA00022801"/>
    </source>
</evidence>
<keyword evidence="10 13" id="KW-0233">DNA recombination</keyword>
<feature type="active site" evidence="13">
    <location>
        <position position="147"/>
    </location>
</feature>
<evidence type="ECO:0000256" key="12">
    <source>
        <dbReference type="ARBA" id="ARBA00029354"/>
    </source>
</evidence>
<dbReference type="PRINTS" id="PR00696">
    <property type="entry name" value="RSOLVASERUVC"/>
</dbReference>
<keyword evidence="5 13" id="KW-0255">Endonuclease</keyword>
<keyword evidence="11 13" id="KW-0234">DNA repair</keyword>
<keyword evidence="6 13" id="KW-0227">DNA damage</keyword>
<keyword evidence="9 13" id="KW-0238">DNA-binding</keyword>
<comment type="cofactor">
    <cofactor evidence="13">
        <name>Mg(2+)</name>
        <dbReference type="ChEBI" id="CHEBI:18420"/>
    </cofactor>
    <text evidence="13">Binds 2 Mg(2+) ion per subunit.</text>
</comment>
<dbReference type="HAMAP" id="MF_00034">
    <property type="entry name" value="RuvC"/>
    <property type="match status" value="1"/>
</dbReference>
<dbReference type="GO" id="GO:0006310">
    <property type="term" value="P:DNA recombination"/>
    <property type="evidence" value="ECO:0007669"/>
    <property type="project" value="UniProtKB-UniRule"/>
</dbReference>
<reference evidence="15 16" key="1">
    <citation type="submission" date="2020-09" db="EMBL/GenBank/DDBJ databases">
        <title>Characterization of Treponema spp. from bovine digital dermatitis in Korea.</title>
        <authorList>
            <person name="Espiritu H.M."/>
            <person name="Cho Y.I."/>
            <person name="Mamuad L."/>
        </authorList>
    </citation>
    <scope>NUCLEOTIDE SEQUENCE [LARGE SCALE GENOMIC DNA]</scope>
    <source>
        <strain evidence="15 16">KS1</strain>
    </source>
</reference>
<evidence type="ECO:0000256" key="10">
    <source>
        <dbReference type="ARBA" id="ARBA00023172"/>
    </source>
</evidence>
<dbReference type="GO" id="GO:0003677">
    <property type="term" value="F:DNA binding"/>
    <property type="evidence" value="ECO:0007669"/>
    <property type="project" value="UniProtKB-KW"/>
</dbReference>
<dbReference type="NCBIfam" id="TIGR00228">
    <property type="entry name" value="ruvC"/>
    <property type="match status" value="1"/>
</dbReference>
<evidence type="ECO:0000256" key="11">
    <source>
        <dbReference type="ARBA" id="ARBA00023204"/>
    </source>
</evidence>
<sequence length="171" mass="18221">MKKQQLIPCVIGIDPGLANTGYGIIEFSQNKFKCIEYGSITTASDMPQGERLLIIFNKISELVKKYKPAEAGIETVYFAKNVTSAITVSEAKGVVLLALAQNGISVSEYAPNAIKKAVTGIAQAEKAQVQNAVKIILGLAAVPKPDHAADALAAAITKINLGDVRRTDFYV</sequence>
<keyword evidence="7 13" id="KW-0378">Hydrolase</keyword>
<organism evidence="15 16">
    <name type="scientific">Treponema pedis</name>
    <dbReference type="NCBI Taxonomy" id="409322"/>
    <lineage>
        <taxon>Bacteria</taxon>
        <taxon>Pseudomonadati</taxon>
        <taxon>Spirochaetota</taxon>
        <taxon>Spirochaetia</taxon>
        <taxon>Spirochaetales</taxon>
        <taxon>Treponemataceae</taxon>
        <taxon>Treponema</taxon>
    </lineage>
</organism>
<evidence type="ECO:0000256" key="5">
    <source>
        <dbReference type="ARBA" id="ARBA00022759"/>
    </source>
</evidence>
<dbReference type="InterPro" id="IPR012337">
    <property type="entry name" value="RNaseH-like_sf"/>
</dbReference>
<dbReference type="PANTHER" id="PTHR30194">
    <property type="entry name" value="CROSSOVER JUNCTION ENDODEOXYRIBONUCLEASE RUVC"/>
    <property type="match status" value="1"/>
</dbReference>
<dbReference type="InterPro" id="IPR002176">
    <property type="entry name" value="X-over_junc_endoDNase_RuvC"/>
</dbReference>
<feature type="active site" evidence="13">
    <location>
        <position position="14"/>
    </location>
</feature>
<evidence type="ECO:0000256" key="2">
    <source>
        <dbReference type="ARBA" id="ARBA00022490"/>
    </source>
</evidence>
<evidence type="ECO:0000313" key="15">
    <source>
        <dbReference type="EMBL" id="QOW61511.1"/>
    </source>
</evidence>
<dbReference type="EMBL" id="CP061839">
    <property type="protein sequence ID" value="QOW61511.1"/>
    <property type="molecule type" value="Genomic_DNA"/>
</dbReference>
<feature type="binding site" evidence="13">
    <location>
        <position position="74"/>
    </location>
    <ligand>
        <name>Mg(2+)</name>
        <dbReference type="ChEBI" id="CHEBI:18420"/>
        <label>2</label>
    </ligand>
</feature>
<dbReference type="RefSeq" id="WP_024470106.1">
    <property type="nucleotide sequence ID" value="NZ_CP045670.1"/>
</dbReference>
<accession>A0A7S6WQK8</accession>
<evidence type="ECO:0000256" key="9">
    <source>
        <dbReference type="ARBA" id="ARBA00023125"/>
    </source>
</evidence>
<dbReference type="GO" id="GO:0000287">
    <property type="term" value="F:magnesium ion binding"/>
    <property type="evidence" value="ECO:0007669"/>
    <property type="project" value="UniProtKB-UniRule"/>
</dbReference>
<name>A0A7S6WQK8_9SPIR</name>
<dbReference type="Gene3D" id="3.30.420.10">
    <property type="entry name" value="Ribonuclease H-like superfamily/Ribonuclease H"/>
    <property type="match status" value="1"/>
</dbReference>
<evidence type="ECO:0000256" key="4">
    <source>
        <dbReference type="ARBA" id="ARBA00022723"/>
    </source>
</evidence>
<dbReference type="Proteomes" id="UP000593915">
    <property type="component" value="Chromosome"/>
</dbReference>
<dbReference type="PANTHER" id="PTHR30194:SF3">
    <property type="entry name" value="CROSSOVER JUNCTION ENDODEOXYRIBONUCLEASE RUVC"/>
    <property type="match status" value="1"/>
</dbReference>
<keyword evidence="8 13" id="KW-0460">Magnesium</keyword>
<dbReference type="GO" id="GO:0005737">
    <property type="term" value="C:cytoplasm"/>
    <property type="evidence" value="ECO:0007669"/>
    <property type="project" value="UniProtKB-SubCell"/>
</dbReference>
<protein>
    <recommendedName>
        <fullName evidence="13 14">Crossover junction endodeoxyribonuclease RuvC</fullName>
        <ecNumber evidence="13 14">3.1.21.10</ecNumber>
    </recommendedName>
    <alternativeName>
        <fullName evidence="13">Holliday junction nuclease RuvC</fullName>
    </alternativeName>
    <alternativeName>
        <fullName evidence="13">Holliday junction resolvase RuvC</fullName>
    </alternativeName>
</protein>
<dbReference type="GO" id="GO:0006281">
    <property type="term" value="P:DNA repair"/>
    <property type="evidence" value="ECO:0007669"/>
    <property type="project" value="UniProtKB-UniRule"/>
</dbReference>
<keyword evidence="4 13" id="KW-0479">Metal-binding</keyword>
<feature type="binding site" evidence="13">
    <location>
        <position position="147"/>
    </location>
    <ligand>
        <name>Mg(2+)</name>
        <dbReference type="ChEBI" id="CHEBI:18420"/>
        <label>1</label>
    </ligand>
</feature>
<evidence type="ECO:0000256" key="8">
    <source>
        <dbReference type="ARBA" id="ARBA00022842"/>
    </source>
</evidence>
<keyword evidence="2 13" id="KW-0963">Cytoplasm</keyword>
<comment type="subcellular location">
    <subcellularLocation>
        <location evidence="13">Cytoplasm</location>
    </subcellularLocation>
</comment>
<dbReference type="AlphaFoldDB" id="A0A7S6WQK8"/>
<proteinExistence type="inferred from homology"/>
<dbReference type="InterPro" id="IPR036397">
    <property type="entry name" value="RNaseH_sf"/>
</dbReference>
<gene>
    <name evidence="13 15" type="primary">ruvC</name>
    <name evidence="15" type="ORF">IFE08_03750</name>
</gene>
<comment type="function">
    <text evidence="13">The RuvA-RuvB-RuvC complex processes Holliday junction (HJ) DNA during genetic recombination and DNA repair. Endonuclease that resolves HJ intermediates. Cleaves cruciform DNA by making single-stranded nicks across the HJ at symmetrical positions within the homologous arms, yielding a 5'-phosphate and a 3'-hydroxyl group; requires a central core of homology in the junction. The consensus cleavage sequence is 5'-(A/T)TT(C/G)-3'. Cleavage occurs on the 3'-side of the TT dinucleotide at the point of strand exchange. HJ branch migration catalyzed by RuvA-RuvB allows RuvC to scan DNA until it finds its consensus sequence, where it cleaves and resolves the cruciform DNA.</text>
</comment>
<evidence type="ECO:0000256" key="13">
    <source>
        <dbReference type="HAMAP-Rule" id="MF_00034"/>
    </source>
</evidence>
<evidence type="ECO:0000256" key="3">
    <source>
        <dbReference type="ARBA" id="ARBA00022722"/>
    </source>
</evidence>
<keyword evidence="3 13" id="KW-0540">Nuclease</keyword>
<dbReference type="GO" id="GO:0008821">
    <property type="term" value="F:crossover junction DNA endonuclease activity"/>
    <property type="evidence" value="ECO:0007669"/>
    <property type="project" value="UniProtKB-UniRule"/>
</dbReference>
<dbReference type="Pfam" id="PF02075">
    <property type="entry name" value="RuvC"/>
    <property type="match status" value="1"/>
</dbReference>
<dbReference type="CDD" id="cd16962">
    <property type="entry name" value="RuvC"/>
    <property type="match status" value="1"/>
</dbReference>
<comment type="similarity">
    <text evidence="1 13">Belongs to the RuvC family.</text>
</comment>